<keyword evidence="2" id="KW-1185">Reference proteome</keyword>
<evidence type="ECO:0000313" key="2">
    <source>
        <dbReference type="Proteomes" id="UP001602058"/>
    </source>
</evidence>
<evidence type="ECO:0000313" key="1">
    <source>
        <dbReference type="EMBL" id="MFF4524262.1"/>
    </source>
</evidence>
<evidence type="ECO:0008006" key="3">
    <source>
        <dbReference type="Google" id="ProtNLM"/>
    </source>
</evidence>
<dbReference type="Proteomes" id="UP001602058">
    <property type="component" value="Unassembled WGS sequence"/>
</dbReference>
<dbReference type="EMBL" id="JBIAWJ010000012">
    <property type="protein sequence ID" value="MFF4524262.1"/>
    <property type="molecule type" value="Genomic_DNA"/>
</dbReference>
<protein>
    <recommendedName>
        <fullName evidence="3">Transposase</fullName>
    </recommendedName>
</protein>
<reference evidence="1 2" key="1">
    <citation type="submission" date="2024-10" db="EMBL/GenBank/DDBJ databases">
        <title>The Natural Products Discovery Center: Release of the First 8490 Sequenced Strains for Exploring Actinobacteria Biosynthetic Diversity.</title>
        <authorList>
            <person name="Kalkreuter E."/>
            <person name="Kautsar S.A."/>
            <person name="Yang D."/>
            <person name="Bader C.D."/>
            <person name="Teijaro C.N."/>
            <person name="Fluegel L."/>
            <person name="Davis C.M."/>
            <person name="Simpson J.R."/>
            <person name="Lauterbach L."/>
            <person name="Steele A.D."/>
            <person name="Gui C."/>
            <person name="Meng S."/>
            <person name="Li G."/>
            <person name="Viehrig K."/>
            <person name="Ye F."/>
            <person name="Su P."/>
            <person name="Kiefer A.F."/>
            <person name="Nichols A."/>
            <person name="Cepeda A.J."/>
            <person name="Yan W."/>
            <person name="Fan B."/>
            <person name="Jiang Y."/>
            <person name="Adhikari A."/>
            <person name="Zheng C.-J."/>
            <person name="Schuster L."/>
            <person name="Cowan T.M."/>
            <person name="Smanski M.J."/>
            <person name="Chevrette M.G."/>
            <person name="De Carvalho L.P.S."/>
            <person name="Shen B."/>
        </authorList>
    </citation>
    <scope>NUCLEOTIDE SEQUENCE [LARGE SCALE GENOMIC DNA]</scope>
    <source>
        <strain evidence="1 2">NPDC001390</strain>
    </source>
</reference>
<accession>A0ABW6ULF3</accession>
<sequence length="114" mass="13179">MLRRVRDALARVLGRPRSSSPAVNDLGLAGEVRPPDSYVWQLPDPRDARWRRWAKRSRATGHRLPFPRDEECWHIRTHPGTPLWEATDDVVRLYVPKGAGTSVRNQRQRISYTG</sequence>
<dbReference type="RefSeq" id="WP_350951244.1">
    <property type="nucleotide sequence ID" value="NZ_JBEOYX010000002.1"/>
</dbReference>
<name>A0ABW6ULF3_9ACTN</name>
<proteinExistence type="predicted"/>
<organism evidence="1 2">
    <name type="scientific">Streptomyces bluensis</name>
    <dbReference type="NCBI Taxonomy" id="33897"/>
    <lineage>
        <taxon>Bacteria</taxon>
        <taxon>Bacillati</taxon>
        <taxon>Actinomycetota</taxon>
        <taxon>Actinomycetes</taxon>
        <taxon>Kitasatosporales</taxon>
        <taxon>Streptomycetaceae</taxon>
        <taxon>Streptomyces</taxon>
    </lineage>
</organism>
<gene>
    <name evidence="1" type="ORF">ACFY1D_23010</name>
</gene>
<comment type="caution">
    <text evidence="1">The sequence shown here is derived from an EMBL/GenBank/DDBJ whole genome shotgun (WGS) entry which is preliminary data.</text>
</comment>